<dbReference type="HOGENOM" id="CLU_2914954_0_0_9"/>
<accession>J7IYL2</accession>
<sequence>MYKDKHLSGFVEEEKFMATAIAPTPILKGQDLVKLVTDLKKPDNNKDMRQKALKALLSISK</sequence>
<organism evidence="1 2">
    <name type="scientific">Desulfosporosinus meridiei (strain ATCC BAA-275 / DSM 13257 / KCTC 12902 / NCIMB 13706 / S10)</name>
    <dbReference type="NCBI Taxonomy" id="768704"/>
    <lineage>
        <taxon>Bacteria</taxon>
        <taxon>Bacillati</taxon>
        <taxon>Bacillota</taxon>
        <taxon>Clostridia</taxon>
        <taxon>Eubacteriales</taxon>
        <taxon>Desulfitobacteriaceae</taxon>
        <taxon>Desulfosporosinus</taxon>
    </lineage>
</organism>
<dbReference type="EMBL" id="CP003629">
    <property type="protein sequence ID" value="AFQ45234.1"/>
    <property type="molecule type" value="Genomic_DNA"/>
</dbReference>
<proteinExistence type="predicted"/>
<evidence type="ECO:0000313" key="1">
    <source>
        <dbReference type="EMBL" id="AFQ45234.1"/>
    </source>
</evidence>
<reference evidence="1 2" key="1">
    <citation type="journal article" date="2012" name="J. Bacteriol.">
        <title>Complete genome sequences of Desulfosporosinus orientis DSM765T, Desulfosporosinus youngiae DSM17734T, Desulfosporosinus meridiei DSM13257T, and Desulfosporosinus acidiphilus DSM22704T.</title>
        <authorList>
            <person name="Pester M."/>
            <person name="Brambilla E."/>
            <person name="Alazard D."/>
            <person name="Rattei T."/>
            <person name="Weinmaier T."/>
            <person name="Han J."/>
            <person name="Lucas S."/>
            <person name="Lapidus A."/>
            <person name="Cheng J.F."/>
            <person name="Goodwin L."/>
            <person name="Pitluck S."/>
            <person name="Peters L."/>
            <person name="Ovchinnikova G."/>
            <person name="Teshima H."/>
            <person name="Detter J.C."/>
            <person name="Han C.S."/>
            <person name="Tapia R."/>
            <person name="Land M.L."/>
            <person name="Hauser L."/>
            <person name="Kyrpides N.C."/>
            <person name="Ivanova N.N."/>
            <person name="Pagani I."/>
            <person name="Huntmann M."/>
            <person name="Wei C.L."/>
            <person name="Davenport K.W."/>
            <person name="Daligault H."/>
            <person name="Chain P.S."/>
            <person name="Chen A."/>
            <person name="Mavromatis K."/>
            <person name="Markowitz V."/>
            <person name="Szeto E."/>
            <person name="Mikhailova N."/>
            <person name="Pati A."/>
            <person name="Wagner M."/>
            <person name="Woyke T."/>
            <person name="Ollivier B."/>
            <person name="Klenk H.P."/>
            <person name="Spring S."/>
            <person name="Loy A."/>
        </authorList>
    </citation>
    <scope>NUCLEOTIDE SEQUENCE [LARGE SCALE GENOMIC DNA]</scope>
    <source>
        <strain evidence="2">ATCC BAA-275 / DSM 13257 / NCIMB 13706 / S10</strain>
    </source>
</reference>
<keyword evidence="2" id="KW-1185">Reference proteome</keyword>
<gene>
    <name evidence="1" type="ordered locus">Desmer_3368</name>
</gene>
<dbReference type="Proteomes" id="UP000005262">
    <property type="component" value="Chromosome"/>
</dbReference>
<dbReference type="KEGG" id="dmi:Desmer_3368"/>
<evidence type="ECO:0000313" key="2">
    <source>
        <dbReference type="Proteomes" id="UP000005262"/>
    </source>
</evidence>
<dbReference type="AlphaFoldDB" id="J7IYL2"/>
<name>J7IYL2_DESMD</name>
<protein>
    <submittedName>
        <fullName evidence="1">Uncharacterized protein</fullName>
    </submittedName>
</protein>
<reference evidence="2" key="2">
    <citation type="submission" date="2012-08" db="EMBL/GenBank/DDBJ databases">
        <title>Finished genome of Desulfosporosinus meridiei DSM 13257.</title>
        <authorList>
            <person name="Huntemann M."/>
            <person name="Wei C.-L."/>
            <person name="Han J."/>
            <person name="Detter J.C."/>
            <person name="Han C."/>
            <person name="Davenport K."/>
            <person name="Daligault H."/>
            <person name="Erkkila T."/>
            <person name="Gu W."/>
            <person name="Munk A.C.C."/>
            <person name="Teshima H."/>
            <person name="Xu Y."/>
            <person name="Chain P."/>
            <person name="Tapia R."/>
            <person name="Chen A."/>
            <person name="Krypides N."/>
            <person name="Mavromatis K."/>
            <person name="Markowitz V."/>
            <person name="Szeto E."/>
            <person name="Ivanova N."/>
            <person name="Mikhailova N."/>
            <person name="Ovchinnikova G."/>
            <person name="Pagani I."/>
            <person name="Pati A."/>
            <person name="Goodwin L."/>
            <person name="Peters L."/>
            <person name="Pitluck S."/>
            <person name="Woyke T."/>
            <person name="Pester M."/>
            <person name="Spring S."/>
            <person name="Ollivier B."/>
            <person name="Rattei T."/>
            <person name="Klenk H.-P."/>
            <person name="Wagner M."/>
            <person name="Loy A."/>
        </authorList>
    </citation>
    <scope>NUCLEOTIDE SEQUENCE [LARGE SCALE GENOMIC DNA]</scope>
    <source>
        <strain evidence="2">ATCC BAA-275 / DSM 13257 / NCIMB 13706 / S10</strain>
    </source>
</reference>